<dbReference type="GO" id="GO:0016020">
    <property type="term" value="C:membrane"/>
    <property type="evidence" value="ECO:0007669"/>
    <property type="project" value="UniProtKB-SubCell"/>
</dbReference>
<evidence type="ECO:0000256" key="3">
    <source>
        <dbReference type="ARBA" id="ARBA00022989"/>
    </source>
</evidence>
<reference evidence="8" key="1">
    <citation type="submission" date="2022-11" db="UniProtKB">
        <authorList>
            <consortium name="WormBaseParasite"/>
        </authorList>
    </citation>
    <scope>IDENTIFICATION</scope>
</reference>
<keyword evidence="2 5" id="KW-0812">Transmembrane</keyword>
<keyword evidence="7" id="KW-1185">Reference proteome</keyword>
<feature type="transmembrane region" description="Helical" evidence="5">
    <location>
        <begin position="121"/>
        <end position="144"/>
    </location>
</feature>
<dbReference type="Pfam" id="PF10323">
    <property type="entry name" value="7TM_GPCR_Srv"/>
    <property type="match status" value="2"/>
</dbReference>
<comment type="subcellular location">
    <subcellularLocation>
        <location evidence="1">Membrane</location>
    </subcellularLocation>
</comment>
<dbReference type="PANTHER" id="PTHR31748">
    <property type="entry name" value="SERPENTINE RECEPTOR, CLASS V"/>
    <property type="match status" value="1"/>
</dbReference>
<dbReference type="PROSITE" id="PS50262">
    <property type="entry name" value="G_PROTEIN_RECEP_F1_2"/>
    <property type="match status" value="1"/>
</dbReference>
<organism evidence="7 8">
    <name type="scientific">Plectus sambesii</name>
    <dbReference type="NCBI Taxonomy" id="2011161"/>
    <lineage>
        <taxon>Eukaryota</taxon>
        <taxon>Metazoa</taxon>
        <taxon>Ecdysozoa</taxon>
        <taxon>Nematoda</taxon>
        <taxon>Chromadorea</taxon>
        <taxon>Plectida</taxon>
        <taxon>Plectina</taxon>
        <taxon>Plectoidea</taxon>
        <taxon>Plectidae</taxon>
        <taxon>Plectus</taxon>
    </lineage>
</organism>
<accession>A0A914VDE2</accession>
<dbReference type="Proteomes" id="UP000887566">
    <property type="component" value="Unplaced"/>
</dbReference>
<feature type="transmembrane region" description="Helical" evidence="5">
    <location>
        <begin position="27"/>
        <end position="48"/>
    </location>
</feature>
<evidence type="ECO:0000313" key="8">
    <source>
        <dbReference type="WBParaSite" id="PSAMB.scaffold1812size27692.g15098.t1"/>
    </source>
</evidence>
<evidence type="ECO:0000256" key="1">
    <source>
        <dbReference type="ARBA" id="ARBA00004370"/>
    </source>
</evidence>
<dbReference type="AlphaFoldDB" id="A0A914VDE2"/>
<evidence type="ECO:0000313" key="7">
    <source>
        <dbReference type="Proteomes" id="UP000887566"/>
    </source>
</evidence>
<evidence type="ECO:0000256" key="5">
    <source>
        <dbReference type="SAM" id="Phobius"/>
    </source>
</evidence>
<dbReference type="InterPro" id="IPR017452">
    <property type="entry name" value="GPCR_Rhodpsn_7TM"/>
</dbReference>
<dbReference type="InterPro" id="IPR019426">
    <property type="entry name" value="7TM_GPCR_serpentine_rcpt_Srv"/>
</dbReference>
<dbReference type="Gene3D" id="1.20.1070.10">
    <property type="entry name" value="Rhodopsin 7-helix transmembrane proteins"/>
    <property type="match status" value="1"/>
</dbReference>
<evidence type="ECO:0000259" key="6">
    <source>
        <dbReference type="PROSITE" id="PS50262"/>
    </source>
</evidence>
<dbReference type="SUPFAM" id="SSF81321">
    <property type="entry name" value="Family A G protein-coupled receptor-like"/>
    <property type="match status" value="1"/>
</dbReference>
<evidence type="ECO:0000256" key="4">
    <source>
        <dbReference type="ARBA" id="ARBA00023136"/>
    </source>
</evidence>
<name>A0A914VDE2_9BILA</name>
<keyword evidence="4 5" id="KW-0472">Membrane</keyword>
<keyword evidence="3 5" id="KW-1133">Transmembrane helix</keyword>
<protein>
    <submittedName>
        <fullName evidence="8">G-protein coupled receptors family 1 profile domain-containing protein</fullName>
    </submittedName>
</protein>
<evidence type="ECO:0000256" key="2">
    <source>
        <dbReference type="ARBA" id="ARBA00022692"/>
    </source>
</evidence>
<proteinExistence type="predicted"/>
<feature type="domain" description="G-protein coupled receptors family 1 profile" evidence="6">
    <location>
        <begin position="7"/>
        <end position="118"/>
    </location>
</feature>
<feature type="transmembrane region" description="Helical" evidence="5">
    <location>
        <begin position="79"/>
        <end position="100"/>
    </location>
</feature>
<sequence length="232" mass="26121">MFITTPIYILLLITLWKNRNEETLKHAFFKLMLSIGVADVGTILNIFLTFRLAEWGWVPQIFIWLGGMSARIAMVGTNLFSIAQVLGILVVAVNRYTAFMMPLRHQKSHKSARVATMVEKVALNMSIVGFVHCIGLAISVYFFIAQEISWFGFNYNLVDIVVITFVNNLGNDLFSAINPYALLIFSKPVRTQFFKMYRIPMISIPFSGKTNVTPLGGDSTRAAGQIDKNIEL</sequence>
<dbReference type="PANTHER" id="PTHR31748:SF1">
    <property type="entry name" value="SERPENTINE RECEPTOR, CLASS V"/>
    <property type="match status" value="1"/>
</dbReference>
<dbReference type="WBParaSite" id="PSAMB.scaffold1812size27692.g15098.t1">
    <property type="protein sequence ID" value="PSAMB.scaffold1812size27692.g15098.t1"/>
    <property type="gene ID" value="PSAMB.scaffold1812size27692.g15098"/>
</dbReference>